<evidence type="ECO:0000256" key="7">
    <source>
        <dbReference type="ARBA" id="ARBA00022605"/>
    </source>
</evidence>
<dbReference type="CDD" id="cd01577">
    <property type="entry name" value="IPMI_Swivel"/>
    <property type="match status" value="1"/>
</dbReference>
<evidence type="ECO:0000256" key="2">
    <source>
        <dbReference type="ARBA" id="ARBA00002695"/>
    </source>
</evidence>
<evidence type="ECO:0000256" key="3">
    <source>
        <dbReference type="ARBA" id="ARBA00004729"/>
    </source>
</evidence>
<evidence type="ECO:0000313" key="12">
    <source>
        <dbReference type="EMBL" id="AWN20944.1"/>
    </source>
</evidence>
<dbReference type="HAMAP" id="MF_01031">
    <property type="entry name" value="LeuD_type1"/>
    <property type="match status" value="1"/>
</dbReference>
<keyword evidence="9 10" id="KW-0100">Branched-chain amino acid biosynthesis</keyword>
<dbReference type="PANTHER" id="PTHR43345:SF5">
    <property type="entry name" value="3-ISOPROPYLMALATE DEHYDRATASE SMALL SUBUNIT"/>
    <property type="match status" value="1"/>
</dbReference>
<evidence type="ECO:0000256" key="8">
    <source>
        <dbReference type="ARBA" id="ARBA00023239"/>
    </source>
</evidence>
<evidence type="ECO:0000256" key="1">
    <source>
        <dbReference type="ARBA" id="ARBA00000491"/>
    </source>
</evidence>
<dbReference type="Pfam" id="PF00694">
    <property type="entry name" value="Aconitase_C"/>
    <property type="match status" value="1"/>
</dbReference>
<comment type="function">
    <text evidence="2 10">Catalyzes the isomerization between 2-isopropylmalate and 3-isopropylmalate, via the formation of 2-isopropylmaleate.</text>
</comment>
<keyword evidence="13" id="KW-1185">Reference proteome</keyword>
<dbReference type="PANTHER" id="PTHR43345">
    <property type="entry name" value="3-ISOPROPYLMALATE DEHYDRATASE SMALL SUBUNIT 2-RELATED-RELATED"/>
    <property type="match status" value="1"/>
</dbReference>
<name>A0ABM6W5A5_9STRE</name>
<comment type="pathway">
    <text evidence="3 10">Amino-acid biosynthesis; L-leucine biosynthesis; L-leucine from 3-methyl-2-oxobutanoate: step 2/4.</text>
</comment>
<accession>A0ABM6W5A5</accession>
<feature type="domain" description="Aconitase A/isopropylmalate dehydratase small subunit swivel" evidence="11">
    <location>
        <begin position="1"/>
        <end position="123"/>
    </location>
</feature>
<evidence type="ECO:0000256" key="5">
    <source>
        <dbReference type="ARBA" id="ARBA00011271"/>
    </source>
</evidence>
<comment type="catalytic activity">
    <reaction evidence="1 10">
        <text>(2R,3S)-3-isopropylmalate = (2S)-2-isopropylmalate</text>
        <dbReference type="Rhea" id="RHEA:32287"/>
        <dbReference type="ChEBI" id="CHEBI:1178"/>
        <dbReference type="ChEBI" id="CHEBI:35121"/>
        <dbReference type="EC" id="4.2.1.33"/>
    </reaction>
</comment>
<dbReference type="EMBL" id="CP029490">
    <property type="protein sequence ID" value="AWN20944.1"/>
    <property type="molecule type" value="Genomic_DNA"/>
</dbReference>
<evidence type="ECO:0000256" key="6">
    <source>
        <dbReference type="ARBA" id="ARBA00022430"/>
    </source>
</evidence>
<dbReference type="InterPro" id="IPR050075">
    <property type="entry name" value="LeuD"/>
</dbReference>
<keyword evidence="8 10" id="KW-0456">Lyase</keyword>
<dbReference type="InterPro" id="IPR000573">
    <property type="entry name" value="AconitaseA/IPMdHydase_ssu_swvl"/>
</dbReference>
<dbReference type="InterPro" id="IPR033940">
    <property type="entry name" value="IPMI_Swivel"/>
</dbReference>
<keyword evidence="7 10" id="KW-0028">Amino-acid biosynthesis</keyword>
<dbReference type="Proteomes" id="UP000245369">
    <property type="component" value="Chromosome"/>
</dbReference>
<comment type="similarity">
    <text evidence="4 10">Belongs to the LeuD family. LeuD type 1 subfamily.</text>
</comment>
<sequence>MEKFTVYTGTTVPLMNDNIDTDQILPKQFLKLIDKKGFGKYLMYEWRYLDDNYTENPDFIFNTAPYRKATILITGDNFGAGSSREHAAWALADYGFKVIIAGSFGDIHYNNDLNNGILPIVQPLEVRQKLAQLAPTDEVTVDLSKQKIVSSVGEFAFEIDGDWKHKLLNGLDDIGITLQYEDLISDYEKHRPGYWQN</sequence>
<dbReference type="RefSeq" id="WP_019768698.1">
    <property type="nucleotide sequence ID" value="NZ_CP029490.1"/>
</dbReference>
<dbReference type="NCBIfam" id="TIGR00171">
    <property type="entry name" value="leuD"/>
    <property type="match status" value="1"/>
</dbReference>
<dbReference type="InterPro" id="IPR004431">
    <property type="entry name" value="3-IsopropMal_deHydase_ssu"/>
</dbReference>
<reference evidence="12 13" key="1">
    <citation type="submission" date="2018-05" db="EMBL/GenBank/DDBJ databases">
        <title>Complete genome sequences of Streptococcus sobrinus.</title>
        <authorList>
            <person name="Sales M."/>
            <person name="Jensen P.A."/>
        </authorList>
    </citation>
    <scope>NUCLEOTIDE SEQUENCE [LARGE SCALE GENOMIC DNA]</scope>
    <source>
        <strain evidence="12 13">SL1</strain>
    </source>
</reference>
<evidence type="ECO:0000256" key="10">
    <source>
        <dbReference type="HAMAP-Rule" id="MF_01031"/>
    </source>
</evidence>
<dbReference type="SUPFAM" id="SSF52016">
    <property type="entry name" value="LeuD/IlvD-like"/>
    <property type="match status" value="1"/>
</dbReference>
<proteinExistence type="inferred from homology"/>
<organism evidence="12 13">
    <name type="scientific">Streptococcus sobrinus</name>
    <dbReference type="NCBI Taxonomy" id="1310"/>
    <lineage>
        <taxon>Bacteria</taxon>
        <taxon>Bacillati</taxon>
        <taxon>Bacillota</taxon>
        <taxon>Bacilli</taxon>
        <taxon>Lactobacillales</taxon>
        <taxon>Streptococcaceae</taxon>
        <taxon>Streptococcus</taxon>
    </lineage>
</organism>
<comment type="subunit">
    <text evidence="5 10">Heterodimer of LeuC and LeuD.</text>
</comment>
<evidence type="ECO:0000259" key="11">
    <source>
        <dbReference type="Pfam" id="PF00694"/>
    </source>
</evidence>
<evidence type="ECO:0000256" key="4">
    <source>
        <dbReference type="ARBA" id="ARBA00009845"/>
    </source>
</evidence>
<keyword evidence="6 10" id="KW-0432">Leucine biosynthesis</keyword>
<dbReference type="EC" id="4.2.1.33" evidence="10"/>
<evidence type="ECO:0000256" key="9">
    <source>
        <dbReference type="ARBA" id="ARBA00023304"/>
    </source>
</evidence>
<dbReference type="GeneID" id="93924084"/>
<protein>
    <recommendedName>
        <fullName evidence="10">3-isopropylmalate dehydratase small subunit</fullName>
        <ecNumber evidence="10">4.2.1.33</ecNumber>
    </recommendedName>
    <alternativeName>
        <fullName evidence="10">Alpha-IPM isomerase</fullName>
        <shortName evidence="10">IPMI</shortName>
    </alternativeName>
    <alternativeName>
        <fullName evidence="10">Isopropylmalate isomerase</fullName>
    </alternativeName>
</protein>
<dbReference type="Gene3D" id="3.20.19.10">
    <property type="entry name" value="Aconitase, domain 4"/>
    <property type="match status" value="1"/>
</dbReference>
<evidence type="ECO:0000313" key="13">
    <source>
        <dbReference type="Proteomes" id="UP000245369"/>
    </source>
</evidence>
<gene>
    <name evidence="10 12" type="primary">leuD</name>
    <name evidence="12" type="ORF">DK182_06115</name>
</gene>
<dbReference type="InterPro" id="IPR015928">
    <property type="entry name" value="Aconitase/3IPM_dehydase_swvl"/>
</dbReference>
<dbReference type="NCBIfam" id="NF002458">
    <property type="entry name" value="PRK01641.1"/>
    <property type="match status" value="1"/>
</dbReference>